<protein>
    <recommendedName>
        <fullName evidence="4">Beta-lactamase-inhibitor-like PepSY-like domain-containing protein</fullName>
    </recommendedName>
</protein>
<reference evidence="2 3" key="1">
    <citation type="submission" date="2013-09" db="EMBL/GenBank/DDBJ databases">
        <authorList>
            <person name="Zeng Z."/>
            <person name="Chen C."/>
        </authorList>
    </citation>
    <scope>NUCLEOTIDE SEQUENCE [LARGE SCALE GENOMIC DNA]</scope>
    <source>
        <strain evidence="2 3">F44-8</strain>
    </source>
</reference>
<organism evidence="2 3">
    <name type="scientific">Flavobacterium beibuense F44-8</name>
    <dbReference type="NCBI Taxonomy" id="1406840"/>
    <lineage>
        <taxon>Bacteria</taxon>
        <taxon>Pseudomonadati</taxon>
        <taxon>Bacteroidota</taxon>
        <taxon>Flavobacteriia</taxon>
        <taxon>Flavobacteriales</taxon>
        <taxon>Flavobacteriaceae</taxon>
        <taxon>Flavobacterium</taxon>
    </lineage>
</organism>
<evidence type="ECO:0000256" key="1">
    <source>
        <dbReference type="SAM" id="SignalP"/>
    </source>
</evidence>
<dbReference type="STRING" id="1406840.Q763_07150"/>
<dbReference type="AlphaFoldDB" id="A0A0A2M116"/>
<keyword evidence="3" id="KW-1185">Reference proteome</keyword>
<dbReference type="Proteomes" id="UP000030129">
    <property type="component" value="Unassembled WGS sequence"/>
</dbReference>
<dbReference type="EMBL" id="JRLV01000006">
    <property type="protein sequence ID" value="KGO82035.1"/>
    <property type="molecule type" value="Genomic_DNA"/>
</dbReference>
<name>A0A0A2M116_9FLAO</name>
<gene>
    <name evidence="2" type="ORF">Q763_07150</name>
</gene>
<sequence length="177" mass="21032">MHTKLLALFITLISFTVYAQENEGINWDESTINDKIKLSISLSEFKDRYKSADSTATVYRYSCTDMQEKETEFYYYKGVAFELVNDTLHFRSIDFTARKAMYFATDDDWFDHTTKLKSFGRSFPEQSQYVEDLYDETTNEEYQRVVVFPRNLSADYEWNFNFKDGKLSSIEYVENCM</sequence>
<evidence type="ECO:0008006" key="4">
    <source>
        <dbReference type="Google" id="ProtNLM"/>
    </source>
</evidence>
<accession>A0A0A2M116</accession>
<evidence type="ECO:0000313" key="3">
    <source>
        <dbReference type="Proteomes" id="UP000030129"/>
    </source>
</evidence>
<evidence type="ECO:0000313" key="2">
    <source>
        <dbReference type="EMBL" id="KGO82035.1"/>
    </source>
</evidence>
<feature type="chain" id="PRO_5001991514" description="Beta-lactamase-inhibitor-like PepSY-like domain-containing protein" evidence="1">
    <location>
        <begin position="20"/>
        <end position="177"/>
    </location>
</feature>
<dbReference type="eggNOG" id="ENOG50310VJ">
    <property type="taxonomic scope" value="Bacteria"/>
</dbReference>
<keyword evidence="1" id="KW-0732">Signal</keyword>
<feature type="signal peptide" evidence="1">
    <location>
        <begin position="1"/>
        <end position="19"/>
    </location>
</feature>
<comment type="caution">
    <text evidence="2">The sequence shown here is derived from an EMBL/GenBank/DDBJ whole genome shotgun (WGS) entry which is preliminary data.</text>
</comment>
<proteinExistence type="predicted"/>
<dbReference type="RefSeq" id="WP_035132587.1">
    <property type="nucleotide sequence ID" value="NZ_JRLV01000006.1"/>
</dbReference>